<keyword evidence="3" id="KW-1185">Reference proteome</keyword>
<feature type="domain" description="CHK kinase-like" evidence="1">
    <location>
        <begin position="113"/>
        <end position="284"/>
    </location>
</feature>
<dbReference type="OMA" id="HPRGWNT"/>
<dbReference type="SMART" id="SM00587">
    <property type="entry name" value="CHK"/>
    <property type="match status" value="1"/>
</dbReference>
<dbReference type="InterPro" id="IPR011009">
    <property type="entry name" value="Kinase-like_dom_sf"/>
</dbReference>
<dbReference type="OrthoDB" id="411145at2759"/>
<dbReference type="AlphaFoldDB" id="A0A0E9NMI7"/>
<dbReference type="PANTHER" id="PTHR11012:SF30">
    <property type="entry name" value="PROTEIN KINASE-LIKE DOMAIN-CONTAINING"/>
    <property type="match status" value="1"/>
</dbReference>
<evidence type="ECO:0000259" key="1">
    <source>
        <dbReference type="SMART" id="SM00587"/>
    </source>
</evidence>
<name>A0A0E9NMI7_SAICN</name>
<evidence type="ECO:0000313" key="2">
    <source>
        <dbReference type="EMBL" id="GAO51013.1"/>
    </source>
</evidence>
<dbReference type="InterPro" id="IPR004119">
    <property type="entry name" value="EcKL"/>
</dbReference>
<dbReference type="InterPro" id="IPR015897">
    <property type="entry name" value="CHK_kinase-like"/>
</dbReference>
<reference evidence="2 3" key="3">
    <citation type="journal article" date="2015" name="Genome Announc.">
        <title>Draft Genome Sequence of the Archiascomycetous Yeast Saitoella complicata.</title>
        <authorList>
            <person name="Yamauchi K."/>
            <person name="Kondo S."/>
            <person name="Hamamoto M."/>
            <person name="Takahashi Y."/>
            <person name="Ogura Y."/>
            <person name="Hayashi T."/>
            <person name="Nishida H."/>
        </authorList>
    </citation>
    <scope>NUCLEOTIDE SEQUENCE [LARGE SCALE GENOMIC DNA]</scope>
    <source>
        <strain evidence="2 3">NRRL Y-17804</strain>
    </source>
</reference>
<dbReference type="Proteomes" id="UP000033140">
    <property type="component" value="Unassembled WGS sequence"/>
</dbReference>
<reference evidence="2 3" key="2">
    <citation type="journal article" date="2014" name="J. Gen. Appl. Microbiol.">
        <title>The early diverging ascomycetous budding yeast Saitoella complicata has three histone deacetylases belonging to the Clr6, Hos2, and Rpd3 lineages.</title>
        <authorList>
            <person name="Nishida H."/>
            <person name="Matsumoto T."/>
            <person name="Kondo S."/>
            <person name="Hamamoto M."/>
            <person name="Yoshikawa H."/>
        </authorList>
    </citation>
    <scope>NUCLEOTIDE SEQUENCE [LARGE SCALE GENOMIC DNA]</scope>
    <source>
        <strain evidence="2 3">NRRL Y-17804</strain>
    </source>
</reference>
<accession>A0A0E9NMI7</accession>
<dbReference type="RefSeq" id="XP_019024571.1">
    <property type="nucleotide sequence ID" value="XM_019167603.1"/>
</dbReference>
<protein>
    <recommendedName>
        <fullName evidence="1">CHK kinase-like domain-containing protein</fullName>
    </recommendedName>
</protein>
<dbReference type="Pfam" id="PF02958">
    <property type="entry name" value="EcKL"/>
    <property type="match status" value="1"/>
</dbReference>
<dbReference type="SUPFAM" id="SSF56112">
    <property type="entry name" value="Protein kinase-like (PK-like)"/>
    <property type="match status" value="1"/>
</dbReference>
<gene>
    <name evidence="2" type="ORF">G7K_5125-t1</name>
</gene>
<reference evidence="2 3" key="1">
    <citation type="journal article" date="2011" name="J. Gen. Appl. Microbiol.">
        <title>Draft genome sequencing of the enigmatic yeast Saitoella complicata.</title>
        <authorList>
            <person name="Nishida H."/>
            <person name="Hamamoto M."/>
            <person name="Sugiyama J."/>
        </authorList>
    </citation>
    <scope>NUCLEOTIDE SEQUENCE [LARGE SCALE GENOMIC DNA]</scope>
    <source>
        <strain evidence="2 3">NRRL Y-17804</strain>
    </source>
</reference>
<comment type="caution">
    <text evidence="2">The sequence shown here is derived from an EMBL/GenBank/DDBJ whole genome shotgun (WGS) entry which is preliminary data.</text>
</comment>
<dbReference type="PANTHER" id="PTHR11012">
    <property type="entry name" value="PROTEIN KINASE-LIKE DOMAIN-CONTAINING"/>
    <property type="match status" value="1"/>
</dbReference>
<organism evidence="2 3">
    <name type="scientific">Saitoella complicata (strain BCRC 22490 / CBS 7301 / JCM 7358 / NBRC 10748 / NRRL Y-17804)</name>
    <dbReference type="NCBI Taxonomy" id="698492"/>
    <lineage>
        <taxon>Eukaryota</taxon>
        <taxon>Fungi</taxon>
        <taxon>Dikarya</taxon>
        <taxon>Ascomycota</taxon>
        <taxon>Taphrinomycotina</taxon>
        <taxon>Taphrinomycotina incertae sedis</taxon>
        <taxon>Saitoella</taxon>
    </lineage>
</organism>
<dbReference type="EMBL" id="BACD03000040">
    <property type="protein sequence ID" value="GAO51013.1"/>
    <property type="molecule type" value="Genomic_DNA"/>
</dbReference>
<dbReference type="Gene3D" id="3.90.1200.10">
    <property type="match status" value="1"/>
</dbReference>
<sequence>MPFMKESNNPSKNLPPSFTVTNSEQIATLWSGYGSITRLHLGAPHKRTAILKRITPPSPSRDDEEEGHRRKVISYEVERWFYTDLLPSLKLQNKAAKIPTLLHAADLSLGCCLLLEDLSIEYPLDAWSCGLVQTKTVLRWLAGFHVQFWGWEGPVRSPPMKERGEKVGVWEQGGYWYLDTRRSEFEDSPDSRVKAAAKWVDEKLKEERRYMTLLHGDLKAANIVFKKEFEECAMYDFQYVGRGLGMRDVVYFLATSVSSRLLTREGEAELLNFYYRELTKGLEGEGYTREVMQEHFALCMVDWMRFMEGWGTWGNASWVKRRVEQILDNMDL</sequence>
<evidence type="ECO:0000313" key="3">
    <source>
        <dbReference type="Proteomes" id="UP000033140"/>
    </source>
</evidence>
<proteinExistence type="predicted"/>